<proteinExistence type="predicted"/>
<dbReference type="Proteomes" id="UP000076502">
    <property type="component" value="Unassembled WGS sequence"/>
</dbReference>
<name>A0A154PKD0_DUFNO</name>
<reference evidence="1 2" key="1">
    <citation type="submission" date="2015-07" db="EMBL/GenBank/DDBJ databases">
        <title>The genome of Dufourea novaeangliae.</title>
        <authorList>
            <person name="Pan H."/>
            <person name="Kapheim K."/>
        </authorList>
    </citation>
    <scope>NUCLEOTIDE SEQUENCE [LARGE SCALE GENOMIC DNA]</scope>
    <source>
        <strain evidence="1">0120121106</strain>
        <tissue evidence="1">Whole body</tissue>
    </source>
</reference>
<evidence type="ECO:0000313" key="1">
    <source>
        <dbReference type="EMBL" id="KZC12306.1"/>
    </source>
</evidence>
<gene>
    <name evidence="1" type="ORF">WN55_04096</name>
</gene>
<keyword evidence="2" id="KW-1185">Reference proteome</keyword>
<accession>A0A154PKD0</accession>
<organism evidence="1 2">
    <name type="scientific">Dufourea novaeangliae</name>
    <name type="common">Sweat bee</name>
    <dbReference type="NCBI Taxonomy" id="178035"/>
    <lineage>
        <taxon>Eukaryota</taxon>
        <taxon>Metazoa</taxon>
        <taxon>Ecdysozoa</taxon>
        <taxon>Arthropoda</taxon>
        <taxon>Hexapoda</taxon>
        <taxon>Insecta</taxon>
        <taxon>Pterygota</taxon>
        <taxon>Neoptera</taxon>
        <taxon>Endopterygota</taxon>
        <taxon>Hymenoptera</taxon>
        <taxon>Apocrita</taxon>
        <taxon>Aculeata</taxon>
        <taxon>Apoidea</taxon>
        <taxon>Anthophila</taxon>
        <taxon>Halictidae</taxon>
        <taxon>Rophitinae</taxon>
        <taxon>Dufourea</taxon>
    </lineage>
</organism>
<sequence>MWIRQPNLQLTQTLSTYLVFPIQTYAKNKKKKTKLKTNEILKNQGLTKDKKYFQSFYINNSTPWFARKNLSREFIVTINRIRADHYNLAVSLNRVGIVNYAKCKCNYEYENANHVIWQCER</sequence>
<protein>
    <submittedName>
        <fullName evidence="1">Uncharacterized protein</fullName>
    </submittedName>
</protein>
<evidence type="ECO:0000313" key="2">
    <source>
        <dbReference type="Proteomes" id="UP000076502"/>
    </source>
</evidence>
<dbReference type="AlphaFoldDB" id="A0A154PKD0"/>
<dbReference type="EMBL" id="KQ434944">
    <property type="protein sequence ID" value="KZC12306.1"/>
    <property type="molecule type" value="Genomic_DNA"/>
</dbReference>